<dbReference type="AlphaFoldDB" id="A0A098E8K9"/>
<protein>
    <recommendedName>
        <fullName evidence="2">CD-NTase-associated protein 12/Pycsar effector protein TIR domain-containing protein</fullName>
    </recommendedName>
</protein>
<proteinExistence type="predicted"/>
<reference evidence="1" key="1">
    <citation type="submission" date="2014-09" db="EMBL/GenBank/DDBJ databases">
        <authorList>
            <person name="Probst J Alexander"/>
        </authorList>
    </citation>
    <scope>NUCLEOTIDE SEQUENCE</scope>
</reference>
<dbReference type="Gene3D" id="3.40.50.450">
    <property type="match status" value="1"/>
</dbReference>
<evidence type="ECO:0000313" key="1">
    <source>
        <dbReference type="EMBL" id="CEG11836.1"/>
    </source>
</evidence>
<organism evidence="1">
    <name type="scientific">groundwater metagenome</name>
    <dbReference type="NCBI Taxonomy" id="717931"/>
    <lineage>
        <taxon>unclassified sequences</taxon>
        <taxon>metagenomes</taxon>
        <taxon>ecological metagenomes</taxon>
    </lineage>
</organism>
<accession>A0A098E8K9</accession>
<name>A0A098E8K9_9ZZZZ</name>
<evidence type="ECO:0008006" key="2">
    <source>
        <dbReference type="Google" id="ProtNLM"/>
    </source>
</evidence>
<dbReference type="SUPFAM" id="SSF52309">
    <property type="entry name" value="N-(deoxy)ribosyltransferase-like"/>
    <property type="match status" value="1"/>
</dbReference>
<gene>
    <name evidence="1" type="ORF">MSIBF_A1730005</name>
</gene>
<dbReference type="EMBL" id="CCXY01000083">
    <property type="protein sequence ID" value="CEG11836.1"/>
    <property type="molecule type" value="Genomic_DNA"/>
</dbReference>
<sequence length="200" mass="23188">MNANLEKILQSNQGENKKTCFVIMPFSKTTEKHTENYWSDFYLKTIVPIIEKFRYSCKRSHAKPSNIIKDILNGINNADLILAVLTDKNSNVFYELGISHALPKKTIMMIEKGQDIPFDINQYGIVIYDDKQITAFENELVKFIINVDNSQNINNPVAEFLKQKSAVPDNIKEELAFKEEYTKHIGRQIKEMSTWHKKRG</sequence>